<dbReference type="EMBL" id="QPHM01000001">
    <property type="protein sequence ID" value="RCU46596.1"/>
    <property type="molecule type" value="Genomic_DNA"/>
</dbReference>
<evidence type="ECO:0000313" key="3">
    <source>
        <dbReference type="Proteomes" id="UP000252189"/>
    </source>
</evidence>
<evidence type="ECO:0000313" key="2">
    <source>
        <dbReference type="EMBL" id="RCU46596.1"/>
    </source>
</evidence>
<organism evidence="2 3">
    <name type="scientific">Haloplanus salinus</name>
    <dbReference type="NCBI Taxonomy" id="1126245"/>
    <lineage>
        <taxon>Archaea</taxon>
        <taxon>Methanobacteriati</taxon>
        <taxon>Methanobacteriota</taxon>
        <taxon>Stenosarchaea group</taxon>
        <taxon>Halobacteria</taxon>
        <taxon>Halobacteriales</taxon>
        <taxon>Haloferacaceae</taxon>
        <taxon>Haloplanus</taxon>
    </lineage>
</organism>
<keyword evidence="1" id="KW-1133">Transmembrane helix</keyword>
<keyword evidence="1" id="KW-0472">Membrane</keyword>
<dbReference type="RefSeq" id="WP_114448149.1">
    <property type="nucleotide sequence ID" value="NZ_QPHM01000001.1"/>
</dbReference>
<proteinExistence type="predicted"/>
<comment type="caution">
    <text evidence="2">The sequence shown here is derived from an EMBL/GenBank/DDBJ whole genome shotgun (WGS) entry which is preliminary data.</text>
</comment>
<dbReference type="Proteomes" id="UP000252189">
    <property type="component" value="Unassembled WGS sequence"/>
</dbReference>
<accession>A0A368N8S6</accession>
<keyword evidence="3" id="KW-1185">Reference proteome</keyword>
<evidence type="ECO:0000256" key="1">
    <source>
        <dbReference type="SAM" id="Phobius"/>
    </source>
</evidence>
<keyword evidence="1" id="KW-0812">Transmembrane</keyword>
<dbReference type="AlphaFoldDB" id="A0A368N8S6"/>
<name>A0A368N8S6_9EURY</name>
<protein>
    <submittedName>
        <fullName evidence="2">Uncharacterized protein</fullName>
    </submittedName>
</protein>
<reference evidence="2 3" key="1">
    <citation type="submission" date="2018-07" db="EMBL/GenBank/DDBJ databases">
        <title>Genome sequences of Haloplanus salinus JCM 18368T.</title>
        <authorList>
            <person name="Kim Y.B."/>
            <person name="Roh S.W."/>
        </authorList>
    </citation>
    <scope>NUCLEOTIDE SEQUENCE [LARGE SCALE GENOMIC DNA]</scope>
    <source>
        <strain evidence="2 3">JCM 18368</strain>
    </source>
</reference>
<sequence length="107" mass="11507">MYLLLAVEYGSKREVETLTPSIDWVRLRYIPVSLLGGGLLLLSLAIQPGLLLAYLAGLVVCKTAVEAETALDTVIRTSDWTPSGGLTRPVRIALGGLGALRRRTLCV</sequence>
<dbReference type="OrthoDB" id="386228at2157"/>
<gene>
    <name evidence="2" type="ORF">DU504_04315</name>
</gene>
<feature type="transmembrane region" description="Helical" evidence="1">
    <location>
        <begin position="29"/>
        <end position="55"/>
    </location>
</feature>